<keyword evidence="6" id="KW-1185">Reference proteome</keyword>
<dbReference type="InterPro" id="IPR029058">
    <property type="entry name" value="AB_hydrolase_fold"/>
</dbReference>
<protein>
    <submittedName>
        <fullName evidence="5">Alpha/beta hydrolase</fullName>
    </submittedName>
</protein>
<keyword evidence="2" id="KW-0732">Signal</keyword>
<evidence type="ECO:0000313" key="6">
    <source>
        <dbReference type="Proteomes" id="UP001165366"/>
    </source>
</evidence>
<dbReference type="InterPro" id="IPR054579">
    <property type="entry name" value="GCE-like_dom"/>
</dbReference>
<evidence type="ECO:0000256" key="1">
    <source>
        <dbReference type="ARBA" id="ARBA00022487"/>
    </source>
</evidence>
<dbReference type="SUPFAM" id="SSF53474">
    <property type="entry name" value="alpha/beta-Hydrolases"/>
    <property type="match status" value="1"/>
</dbReference>
<evidence type="ECO:0000256" key="2">
    <source>
        <dbReference type="ARBA" id="ARBA00022729"/>
    </source>
</evidence>
<dbReference type="RefSeq" id="WP_237851995.1">
    <property type="nucleotide sequence ID" value="NZ_JAKLWS010000001.1"/>
</dbReference>
<dbReference type="Pfam" id="PF22244">
    <property type="entry name" value="GCE_fung"/>
    <property type="match status" value="1"/>
</dbReference>
<evidence type="ECO:0000313" key="5">
    <source>
        <dbReference type="EMBL" id="MCG2587149.1"/>
    </source>
</evidence>
<accession>A0ABS9K8G2</accession>
<keyword evidence="3 5" id="KW-0378">Hydrolase</keyword>
<evidence type="ECO:0000256" key="3">
    <source>
        <dbReference type="ARBA" id="ARBA00022801"/>
    </source>
</evidence>
<name>A0ABS9K8G2_9BACT</name>
<proteinExistence type="predicted"/>
<keyword evidence="1" id="KW-0719">Serine esterase</keyword>
<dbReference type="Gene3D" id="3.40.50.1820">
    <property type="entry name" value="alpha/beta hydrolase"/>
    <property type="match status" value="1"/>
</dbReference>
<evidence type="ECO:0000259" key="4">
    <source>
        <dbReference type="Pfam" id="PF22244"/>
    </source>
</evidence>
<sequence length="400" mass="45507">MKHIILTSLFFTLITFTGLAQDYELNYDESKVPDYTLPSILETQEGEQVTTVRDWRNTRRPEIMGLYEELVYGQIPSHFDAIEFDLINENPSAIEGTATLKEVDITITRNGNSVTIRMNLFIPNAVEGAAPAFLLINHRPAENIDPTREVQTDFWPVERVIPKGYAMASFHVGDVADDDKETWHHDIVDELYPEQLNQPDGMKALGGWGWGAMRLMDYFERDSDINEDQVVLIGHSRGGKSALWTAANDERFAIVVSNESGCGGAALYKREFSETIKLLNDVRPHWFCDNLEQYNDREADLPVDQHMLIASIAPRPVYVGSAEEDLGADPKGEFLALKHGSEVYEKIYHLSVNVPEDMPAVNQPIIESYTGYHIRSGEHDLDLYDWDQYIKFADYHFGRN</sequence>
<dbReference type="GO" id="GO:0016787">
    <property type="term" value="F:hydrolase activity"/>
    <property type="evidence" value="ECO:0007669"/>
    <property type="project" value="UniProtKB-KW"/>
</dbReference>
<dbReference type="Proteomes" id="UP001165366">
    <property type="component" value="Unassembled WGS sequence"/>
</dbReference>
<feature type="domain" description="4-O-methyl-glucuronoyl methylesterase-like" evidence="4">
    <location>
        <begin position="105"/>
        <end position="346"/>
    </location>
</feature>
<reference evidence="5" key="1">
    <citation type="submission" date="2022-01" db="EMBL/GenBank/DDBJ databases">
        <authorList>
            <person name="Wang Y."/>
        </authorList>
    </citation>
    <scope>NUCLEOTIDE SEQUENCE</scope>
    <source>
        <strain evidence="5">WB101</strain>
    </source>
</reference>
<gene>
    <name evidence="5" type="ORF">L6773_01130</name>
</gene>
<reference evidence="5" key="2">
    <citation type="submission" date="2024-05" db="EMBL/GenBank/DDBJ databases">
        <title>Rhodohalobacter halophilus gen. nov., sp. nov., a moderately halophilic member of the family Balneolaceae.</title>
        <authorList>
            <person name="Xia J."/>
        </authorList>
    </citation>
    <scope>NUCLEOTIDE SEQUENCE</scope>
    <source>
        <strain evidence="5">WB101</strain>
    </source>
</reference>
<dbReference type="EMBL" id="JAKLWS010000001">
    <property type="protein sequence ID" value="MCG2587149.1"/>
    <property type="molecule type" value="Genomic_DNA"/>
</dbReference>
<comment type="caution">
    <text evidence="5">The sequence shown here is derived from an EMBL/GenBank/DDBJ whole genome shotgun (WGS) entry which is preliminary data.</text>
</comment>
<organism evidence="5 6">
    <name type="scientific">Rhodohalobacter sulfatireducens</name>
    <dbReference type="NCBI Taxonomy" id="2911366"/>
    <lineage>
        <taxon>Bacteria</taxon>
        <taxon>Pseudomonadati</taxon>
        <taxon>Balneolota</taxon>
        <taxon>Balneolia</taxon>
        <taxon>Balneolales</taxon>
        <taxon>Balneolaceae</taxon>
        <taxon>Rhodohalobacter</taxon>
    </lineage>
</organism>